<dbReference type="EMBL" id="JAACJJ010000029">
    <property type="protein sequence ID" value="KAF5319343.1"/>
    <property type="molecule type" value="Genomic_DNA"/>
</dbReference>
<keyword evidence="2" id="KW-1185">Reference proteome</keyword>
<organism evidence="1 2">
    <name type="scientific">Psilocybe cf. subviscida</name>
    <dbReference type="NCBI Taxonomy" id="2480587"/>
    <lineage>
        <taxon>Eukaryota</taxon>
        <taxon>Fungi</taxon>
        <taxon>Dikarya</taxon>
        <taxon>Basidiomycota</taxon>
        <taxon>Agaricomycotina</taxon>
        <taxon>Agaricomycetes</taxon>
        <taxon>Agaricomycetidae</taxon>
        <taxon>Agaricales</taxon>
        <taxon>Agaricineae</taxon>
        <taxon>Strophariaceae</taxon>
        <taxon>Psilocybe</taxon>
    </lineage>
</organism>
<dbReference type="AlphaFoldDB" id="A0A8H5BBG1"/>
<name>A0A8H5BBG1_9AGAR</name>
<evidence type="ECO:0000313" key="1">
    <source>
        <dbReference type="EMBL" id="KAF5319343.1"/>
    </source>
</evidence>
<reference evidence="1 2" key="1">
    <citation type="journal article" date="2020" name="ISME J.">
        <title>Uncovering the hidden diversity of litter-decomposition mechanisms in mushroom-forming fungi.</title>
        <authorList>
            <person name="Floudas D."/>
            <person name="Bentzer J."/>
            <person name="Ahren D."/>
            <person name="Johansson T."/>
            <person name="Persson P."/>
            <person name="Tunlid A."/>
        </authorList>
    </citation>
    <scope>NUCLEOTIDE SEQUENCE [LARGE SCALE GENOMIC DNA]</scope>
    <source>
        <strain evidence="1 2">CBS 101986</strain>
    </source>
</reference>
<accession>A0A8H5BBG1</accession>
<comment type="caution">
    <text evidence="1">The sequence shown here is derived from an EMBL/GenBank/DDBJ whole genome shotgun (WGS) entry which is preliminary data.</text>
</comment>
<protein>
    <submittedName>
        <fullName evidence="1">Uncharacterized protein</fullName>
    </submittedName>
</protein>
<proteinExistence type="predicted"/>
<dbReference type="Proteomes" id="UP000567179">
    <property type="component" value="Unassembled WGS sequence"/>
</dbReference>
<gene>
    <name evidence="1" type="ORF">D9619_008896</name>
</gene>
<sequence>MPLSFTLQGGASVAIQRMDERKDDVRLLCGIRHEPAHAYGLAPLHCDQHGLIDRRLPREQDGLRAMTSYISSALPRRLPSAAGPVLTATGVVHCVAKANAPDSDIGQGSLRGGVGAKPLGLVLCALLVGEGRRWVSRVVHDDV</sequence>
<evidence type="ECO:0000313" key="2">
    <source>
        <dbReference type="Proteomes" id="UP000567179"/>
    </source>
</evidence>